<evidence type="ECO:0000313" key="15">
    <source>
        <dbReference type="EMBL" id="KAJ1085608.1"/>
    </source>
</evidence>
<dbReference type="CDD" id="cd03158">
    <property type="entry name" value="penumbra_like_LEL"/>
    <property type="match status" value="1"/>
</dbReference>
<dbReference type="GO" id="GO:0005912">
    <property type="term" value="C:adherens junction"/>
    <property type="evidence" value="ECO:0007669"/>
    <property type="project" value="UniProtKB-SubCell"/>
</dbReference>
<reference evidence="15" key="1">
    <citation type="journal article" date="2022" name="bioRxiv">
        <title>Sequencing and chromosome-scale assembly of the giantPleurodeles waltlgenome.</title>
        <authorList>
            <person name="Brown T."/>
            <person name="Elewa A."/>
            <person name="Iarovenko S."/>
            <person name="Subramanian E."/>
            <person name="Araus A.J."/>
            <person name="Petzold A."/>
            <person name="Susuki M."/>
            <person name="Suzuki K.-i.T."/>
            <person name="Hayashi T."/>
            <person name="Toyoda A."/>
            <person name="Oliveira C."/>
            <person name="Osipova E."/>
            <person name="Leigh N.D."/>
            <person name="Simon A."/>
            <person name="Yun M.H."/>
        </authorList>
    </citation>
    <scope>NUCLEOTIDE SEQUENCE</scope>
    <source>
        <strain evidence="15">20211129_DDA</strain>
        <tissue evidence="15">Liver</tissue>
    </source>
</reference>
<comment type="subcellular location">
    <subcellularLocation>
        <location evidence="2">Cell junction</location>
        <location evidence="2">Adherens junction</location>
    </subcellularLocation>
    <subcellularLocation>
        <location evidence="3">Cell membrane</location>
        <topology evidence="3">Multi-pass membrane protein</topology>
    </subcellularLocation>
    <subcellularLocation>
        <location evidence="1">Cytoplasm</location>
    </subcellularLocation>
    <subcellularLocation>
        <location evidence="14">Membrane</location>
        <topology evidence="14">Multi-pass membrane protein</topology>
    </subcellularLocation>
</comment>
<evidence type="ECO:0000256" key="14">
    <source>
        <dbReference type="RuleBase" id="RU361218"/>
    </source>
</evidence>
<accession>A0AAV7L8H1</accession>
<dbReference type="PRINTS" id="PR00259">
    <property type="entry name" value="TMFOUR"/>
</dbReference>
<keyword evidence="7 14" id="KW-0812">Transmembrane</keyword>
<keyword evidence="8" id="KW-0965">Cell junction</keyword>
<dbReference type="EMBL" id="JANPWB010000016">
    <property type="protein sequence ID" value="KAJ1085608.1"/>
    <property type="molecule type" value="Genomic_DNA"/>
</dbReference>
<evidence type="ECO:0000256" key="7">
    <source>
        <dbReference type="ARBA" id="ARBA00022692"/>
    </source>
</evidence>
<dbReference type="GO" id="GO:0072659">
    <property type="term" value="P:protein localization to plasma membrane"/>
    <property type="evidence" value="ECO:0007669"/>
    <property type="project" value="UniProtKB-ARBA"/>
</dbReference>
<dbReference type="FunFam" id="1.10.1450.10:FF:000007">
    <property type="entry name" value="Tetraspanin"/>
    <property type="match status" value="1"/>
</dbReference>
<comment type="caution">
    <text evidence="15">The sequence shown here is derived from an EMBL/GenBank/DDBJ whole genome shotgun (WGS) entry which is preliminary data.</text>
</comment>
<dbReference type="GO" id="GO:0046930">
    <property type="term" value="C:pore complex"/>
    <property type="evidence" value="ECO:0007669"/>
    <property type="project" value="UniProtKB-ARBA"/>
</dbReference>
<evidence type="ECO:0000256" key="11">
    <source>
        <dbReference type="ARBA" id="ARBA00023157"/>
    </source>
</evidence>
<dbReference type="InterPro" id="IPR000301">
    <property type="entry name" value="Tetraspanin_animals"/>
</dbReference>
<dbReference type="Gene3D" id="1.10.1450.10">
    <property type="entry name" value="Tetraspanin"/>
    <property type="match status" value="1"/>
</dbReference>
<keyword evidence="5" id="KW-1003">Cell membrane</keyword>
<evidence type="ECO:0000256" key="13">
    <source>
        <dbReference type="PIRSR" id="PIRSR002419-1"/>
    </source>
</evidence>
<keyword evidence="10 14" id="KW-0472">Membrane</keyword>
<keyword evidence="6" id="KW-0963">Cytoplasm</keyword>
<organism evidence="15 16">
    <name type="scientific">Pleurodeles waltl</name>
    <name type="common">Iberian ribbed newt</name>
    <dbReference type="NCBI Taxonomy" id="8319"/>
    <lineage>
        <taxon>Eukaryota</taxon>
        <taxon>Metazoa</taxon>
        <taxon>Chordata</taxon>
        <taxon>Craniata</taxon>
        <taxon>Vertebrata</taxon>
        <taxon>Euteleostomi</taxon>
        <taxon>Amphibia</taxon>
        <taxon>Batrachia</taxon>
        <taxon>Caudata</taxon>
        <taxon>Salamandroidea</taxon>
        <taxon>Salamandridae</taxon>
        <taxon>Pleurodelinae</taxon>
        <taxon>Pleurodeles</taxon>
    </lineage>
</organism>
<feature type="disulfide bond" evidence="13">
    <location>
        <begin position="141"/>
        <end position="157"/>
    </location>
</feature>
<dbReference type="GO" id="GO:0019899">
    <property type="term" value="F:enzyme binding"/>
    <property type="evidence" value="ECO:0007669"/>
    <property type="project" value="UniProtKB-ARBA"/>
</dbReference>
<dbReference type="PANTHER" id="PTHR19282">
    <property type="entry name" value="TETRASPANIN"/>
    <property type="match status" value="1"/>
</dbReference>
<evidence type="ECO:0000256" key="4">
    <source>
        <dbReference type="ARBA" id="ARBA00006840"/>
    </source>
</evidence>
<keyword evidence="12" id="KW-0325">Glycoprotein</keyword>
<evidence type="ECO:0000256" key="10">
    <source>
        <dbReference type="ARBA" id="ARBA00023136"/>
    </source>
</evidence>
<evidence type="ECO:0000313" key="16">
    <source>
        <dbReference type="Proteomes" id="UP001066276"/>
    </source>
</evidence>
<evidence type="ECO:0000256" key="2">
    <source>
        <dbReference type="ARBA" id="ARBA00004536"/>
    </source>
</evidence>
<dbReference type="InterPro" id="IPR008952">
    <property type="entry name" value="Tetraspanin_EC2_sf"/>
</dbReference>
<dbReference type="GO" id="GO:0005886">
    <property type="term" value="C:plasma membrane"/>
    <property type="evidence" value="ECO:0007669"/>
    <property type="project" value="UniProtKB-SubCell"/>
</dbReference>
<feature type="transmembrane region" description="Helical" evidence="14">
    <location>
        <begin position="220"/>
        <end position="245"/>
    </location>
</feature>
<evidence type="ECO:0000256" key="3">
    <source>
        <dbReference type="ARBA" id="ARBA00004651"/>
    </source>
</evidence>
<comment type="similarity">
    <text evidence="4 14">Belongs to the tetraspanin (TM4SF) family.</text>
</comment>
<dbReference type="PANTHER" id="PTHR19282:SF168">
    <property type="entry name" value="TETRASPANIN"/>
    <property type="match status" value="1"/>
</dbReference>
<dbReference type="GO" id="GO:0005737">
    <property type="term" value="C:cytoplasm"/>
    <property type="evidence" value="ECO:0007669"/>
    <property type="project" value="UniProtKB-SubCell"/>
</dbReference>
<evidence type="ECO:0000256" key="12">
    <source>
        <dbReference type="ARBA" id="ARBA00023180"/>
    </source>
</evidence>
<proteinExistence type="inferred from homology"/>
<sequence>MKTSQLLKSVLFASCFLFWVASGLMITVGVYARMAKDPGSVNSPLTDPSIILLIVGIFMFVVTFFGCMGALRDMQILLKIFAGLMLVILSLQILAAVLGFVFSSKVLEKTASVMVRAISRYREDLDLQNFIDYVQKKFECCGVTSYTDWSQNVYFACNDFNPSLERCAVPYSCCLRPKTQVIINTMCGYETQNVRPWYAAERINVEGCLEKMVAWGKGNLLMVAGVALGLVFLEIFVIVLTFLLINQIDYIVAKMNSAPWHGERA</sequence>
<evidence type="ECO:0000256" key="9">
    <source>
        <dbReference type="ARBA" id="ARBA00022989"/>
    </source>
</evidence>
<dbReference type="PIRSF" id="PIRSF002419">
    <property type="entry name" value="Tetraspanin"/>
    <property type="match status" value="1"/>
</dbReference>
<keyword evidence="16" id="KW-1185">Reference proteome</keyword>
<evidence type="ECO:0000256" key="8">
    <source>
        <dbReference type="ARBA" id="ARBA00022949"/>
    </source>
</evidence>
<evidence type="ECO:0000256" key="6">
    <source>
        <dbReference type="ARBA" id="ARBA00022490"/>
    </source>
</evidence>
<keyword evidence="9 14" id="KW-1133">Transmembrane helix</keyword>
<feature type="transmembrane region" description="Helical" evidence="14">
    <location>
        <begin position="48"/>
        <end position="68"/>
    </location>
</feature>
<dbReference type="GO" id="GO:0046931">
    <property type="term" value="P:pore complex assembly"/>
    <property type="evidence" value="ECO:0007669"/>
    <property type="project" value="UniProtKB-ARBA"/>
</dbReference>
<feature type="transmembrane region" description="Helical" evidence="14">
    <location>
        <begin position="80"/>
        <end position="102"/>
    </location>
</feature>
<name>A0AAV7L8H1_PLEWA</name>
<dbReference type="GO" id="GO:0051604">
    <property type="term" value="P:protein maturation"/>
    <property type="evidence" value="ECO:0007669"/>
    <property type="project" value="UniProtKB-ARBA"/>
</dbReference>
<gene>
    <name evidence="15" type="ORF">NDU88_005738</name>
</gene>
<comment type="caution">
    <text evidence="14">Lacks conserved residue(s) required for the propagation of feature annotation.</text>
</comment>
<evidence type="ECO:0000256" key="5">
    <source>
        <dbReference type="ARBA" id="ARBA00022475"/>
    </source>
</evidence>
<dbReference type="Pfam" id="PF00335">
    <property type="entry name" value="Tetraspanin"/>
    <property type="match status" value="1"/>
</dbReference>
<dbReference type="AlphaFoldDB" id="A0AAV7L8H1"/>
<dbReference type="InterPro" id="IPR018499">
    <property type="entry name" value="Tetraspanin/Peripherin"/>
</dbReference>
<protein>
    <recommendedName>
        <fullName evidence="14">Tetraspanin</fullName>
    </recommendedName>
</protein>
<keyword evidence="11 13" id="KW-1015">Disulfide bond</keyword>
<dbReference type="Proteomes" id="UP001066276">
    <property type="component" value="Chromosome 12"/>
</dbReference>
<dbReference type="SUPFAM" id="SSF48652">
    <property type="entry name" value="Tetraspanin"/>
    <property type="match status" value="1"/>
</dbReference>
<evidence type="ECO:0000256" key="1">
    <source>
        <dbReference type="ARBA" id="ARBA00004496"/>
    </source>
</evidence>